<organism evidence="1 2">
    <name type="scientific">Dokdonella immobilis</name>
    <dbReference type="NCBI Taxonomy" id="578942"/>
    <lineage>
        <taxon>Bacteria</taxon>
        <taxon>Pseudomonadati</taxon>
        <taxon>Pseudomonadota</taxon>
        <taxon>Gammaproteobacteria</taxon>
        <taxon>Lysobacterales</taxon>
        <taxon>Rhodanobacteraceae</taxon>
        <taxon>Dokdonella</taxon>
    </lineage>
</organism>
<dbReference type="OrthoDB" id="5945231at2"/>
<name>A0A1I4Z3F4_9GAMM</name>
<protein>
    <submittedName>
        <fullName evidence="1">Uncharacterized protein</fullName>
    </submittedName>
</protein>
<dbReference type="AlphaFoldDB" id="A0A1I4Z3F4"/>
<evidence type="ECO:0000313" key="2">
    <source>
        <dbReference type="Proteomes" id="UP000198575"/>
    </source>
</evidence>
<dbReference type="Proteomes" id="UP000198575">
    <property type="component" value="Unassembled WGS sequence"/>
</dbReference>
<proteinExistence type="predicted"/>
<sequence length="792" mass="81017">MLRSQRLASRIQRDARILAGALIACHADIGRADTYSVGAGTGCTHASVSAAIVAAEGHPGDDTIRLTRSLGYSQQALVVSTAQNLEITGGFASCTQASGDGIATTLDGAGGASEPVLRLTANGNARLTLRHLTIRGGDEDGEGEGGGILFRGSGALDIADSTLTANLAGYGGGLYAEGTGPDASLVLGANVLVTSNIARYSGGGVYIENIAMVMTDAESTLAFNRALGSDGQGGFGGGLMILCGSRPAWASIGSGGPGGIGAIYSNEAVYGGGVAIVVADGSDEDAALFMASAESQFPTSIRGNFASSAGGGIYARPDRDTFANGVSGATAYLWNASIVDNAAPDGAAVYLDQQDAFLASPTAGGFWFNVDTPPGTAVPCSPDAPCGAIVGNDASDGTQLTGGATIRLRSGAHLHLNGYWNDAYGPSTRGIVLRGNRGGRLIYANADAIVDLSNLLVVDNVASAELLRFAGESFARTAIDGTTIANNAIGAGHVIAKSMPTTLRNSIVWQPGKTTLQDNGGPLDVETVVASEVASLHAGPEAVVAEPRFIDPARGDLGLRAASPAVDAAVDRDANDADALARPREVDLPIVENSRGSRDIGALERQLLDPLVLNGDLDADANLWTQSVPGLGNWDGSQNAAGTTGSGSLKLEQAGTPNLQRVYGMSQCIHLPGPGIYALNGWGRAGSGGVGNRDYVYLHWELRRFGGEACNQGPADATGDHFLSNSSNWQHPANPSLIAIPAADWTYTSSIVVTHVVNEFGTTSPSNTIGWADGITLTVSEDDMLFRTGFDP</sequence>
<reference evidence="1 2" key="1">
    <citation type="submission" date="2016-10" db="EMBL/GenBank/DDBJ databases">
        <authorList>
            <person name="de Groot N.N."/>
        </authorList>
    </citation>
    <scope>NUCLEOTIDE SEQUENCE [LARGE SCALE GENOMIC DNA]</scope>
    <source>
        <strain evidence="1 2">CGMCC 1.7659</strain>
    </source>
</reference>
<dbReference type="STRING" id="578942.SAMN05216289_12213"/>
<accession>A0A1I4Z3F4</accession>
<dbReference type="InterPro" id="IPR011050">
    <property type="entry name" value="Pectin_lyase_fold/virulence"/>
</dbReference>
<dbReference type="SUPFAM" id="SSF51126">
    <property type="entry name" value="Pectin lyase-like"/>
    <property type="match status" value="2"/>
</dbReference>
<evidence type="ECO:0000313" key="1">
    <source>
        <dbReference type="EMBL" id="SFN44593.1"/>
    </source>
</evidence>
<dbReference type="RefSeq" id="WP_092408975.1">
    <property type="nucleotide sequence ID" value="NZ_FOVF01000022.1"/>
</dbReference>
<keyword evidence="2" id="KW-1185">Reference proteome</keyword>
<gene>
    <name evidence="1" type="ORF">SAMN05216289_12213</name>
</gene>
<dbReference type="EMBL" id="FOVF01000022">
    <property type="protein sequence ID" value="SFN44593.1"/>
    <property type="molecule type" value="Genomic_DNA"/>
</dbReference>